<evidence type="ECO:0000256" key="6">
    <source>
        <dbReference type="ARBA" id="ARBA00022741"/>
    </source>
</evidence>
<comment type="function">
    <text evidence="1">Part of the ABC transporter FtsEX involved in cellular division. Important for assembly or stability of the septal ring.</text>
</comment>
<dbReference type="FunFam" id="3.40.50.300:FF:000056">
    <property type="entry name" value="Cell division ATP-binding protein FtsE"/>
    <property type="match status" value="1"/>
</dbReference>
<dbReference type="InterPro" id="IPR050086">
    <property type="entry name" value="MetN_ABC_transporter-like"/>
</dbReference>
<feature type="domain" description="ABC transporter" evidence="11">
    <location>
        <begin position="2"/>
        <end position="238"/>
    </location>
</feature>
<keyword evidence="9" id="KW-0029">Amino-acid transport</keyword>
<dbReference type="SMART" id="SM00382">
    <property type="entry name" value="AAA"/>
    <property type="match status" value="1"/>
</dbReference>
<dbReference type="InterPro" id="IPR041701">
    <property type="entry name" value="MetN_ABC"/>
</dbReference>
<accession>A0A2P7QEQ8</accession>
<comment type="caution">
    <text evidence="12">The sequence shown here is derived from an EMBL/GenBank/DDBJ whole genome shotgun (WGS) entry which is preliminary data.</text>
</comment>
<dbReference type="OrthoDB" id="9802264at2"/>
<dbReference type="Pfam" id="PF00005">
    <property type="entry name" value="ABC_tran"/>
    <property type="match status" value="1"/>
</dbReference>
<dbReference type="InterPro" id="IPR003439">
    <property type="entry name" value="ABC_transporter-like_ATP-bd"/>
</dbReference>
<evidence type="ECO:0000256" key="9">
    <source>
        <dbReference type="ARBA" id="ARBA00022970"/>
    </source>
</evidence>
<keyword evidence="10" id="KW-0472">Membrane</keyword>
<evidence type="ECO:0000256" key="1">
    <source>
        <dbReference type="ARBA" id="ARBA00002579"/>
    </source>
</evidence>
<dbReference type="SUPFAM" id="SSF52540">
    <property type="entry name" value="P-loop containing nucleoside triphosphate hydrolases"/>
    <property type="match status" value="1"/>
</dbReference>
<dbReference type="EMBL" id="PXYI01000013">
    <property type="protein sequence ID" value="PSJ36451.1"/>
    <property type="molecule type" value="Genomic_DNA"/>
</dbReference>
<dbReference type="Proteomes" id="UP000241167">
    <property type="component" value="Unassembled WGS sequence"/>
</dbReference>
<dbReference type="GO" id="GO:0005886">
    <property type="term" value="C:plasma membrane"/>
    <property type="evidence" value="ECO:0007669"/>
    <property type="project" value="UniProtKB-ARBA"/>
</dbReference>
<evidence type="ECO:0000256" key="10">
    <source>
        <dbReference type="ARBA" id="ARBA00023136"/>
    </source>
</evidence>
<dbReference type="InterPro" id="IPR003593">
    <property type="entry name" value="AAA+_ATPase"/>
</dbReference>
<dbReference type="InterPro" id="IPR027417">
    <property type="entry name" value="P-loop_NTPase"/>
</dbReference>
<sequence>MIELDDVTKRFADGTRALERVSLTVPRGAAFGIIGRSGAGKSTLLRLINGLERPSEGDVRVDGISLPGLSDGGLRSLRRRIGMIFQSFGLLDSRDVAGNVALPLELAGVPRADREVRVAELLARVGLSDKAASYPSRLSGGQRQRVGIARALATRPDILLCDEATSALDPETTRSILALLGALNRELGLTIVLITHEMAVVRAVCDQVAVLEAGRIVETGPVASVFGGARHDATLRLLGEAGR</sequence>
<dbReference type="PROSITE" id="PS50893">
    <property type="entry name" value="ABC_TRANSPORTER_2"/>
    <property type="match status" value="1"/>
</dbReference>
<evidence type="ECO:0000256" key="5">
    <source>
        <dbReference type="ARBA" id="ARBA00022475"/>
    </source>
</evidence>
<keyword evidence="5" id="KW-1003">Cell membrane</keyword>
<evidence type="ECO:0000313" key="13">
    <source>
        <dbReference type="Proteomes" id="UP000241167"/>
    </source>
</evidence>
<dbReference type="PANTHER" id="PTHR43166">
    <property type="entry name" value="AMINO ACID IMPORT ATP-BINDING PROTEIN"/>
    <property type="match status" value="1"/>
</dbReference>
<reference evidence="12 13" key="1">
    <citation type="submission" date="2018-03" db="EMBL/GenBank/DDBJ databases">
        <title>The draft genome of Sphingosinicella sp. GL-C-18.</title>
        <authorList>
            <person name="Liu L."/>
            <person name="Li L."/>
            <person name="Liang L."/>
            <person name="Zhang X."/>
            <person name="Wang T."/>
        </authorList>
    </citation>
    <scope>NUCLEOTIDE SEQUENCE [LARGE SCALE GENOMIC DNA]</scope>
    <source>
        <strain evidence="12 13">GL-C-18</strain>
    </source>
</reference>
<proteinExistence type="inferred from homology"/>
<dbReference type="InterPro" id="IPR017871">
    <property type="entry name" value="ABC_transporter-like_CS"/>
</dbReference>
<keyword evidence="7" id="KW-0067">ATP-binding</keyword>
<dbReference type="PANTHER" id="PTHR43166:SF30">
    <property type="entry name" value="METHIONINE IMPORT ATP-BINDING PROTEIN METN"/>
    <property type="match status" value="1"/>
</dbReference>
<dbReference type="GO" id="GO:0016887">
    <property type="term" value="F:ATP hydrolysis activity"/>
    <property type="evidence" value="ECO:0007669"/>
    <property type="project" value="InterPro"/>
</dbReference>
<evidence type="ECO:0000256" key="4">
    <source>
        <dbReference type="ARBA" id="ARBA00022448"/>
    </source>
</evidence>
<dbReference type="GO" id="GO:0006865">
    <property type="term" value="P:amino acid transport"/>
    <property type="evidence" value="ECO:0007669"/>
    <property type="project" value="UniProtKB-KW"/>
</dbReference>
<evidence type="ECO:0000256" key="7">
    <source>
        <dbReference type="ARBA" id="ARBA00022840"/>
    </source>
</evidence>
<evidence type="ECO:0000259" key="11">
    <source>
        <dbReference type="PROSITE" id="PS50893"/>
    </source>
</evidence>
<dbReference type="PROSITE" id="PS00211">
    <property type="entry name" value="ABC_TRANSPORTER_1"/>
    <property type="match status" value="1"/>
</dbReference>
<protein>
    <recommendedName>
        <fullName evidence="3">Cell division ATP-binding protein FtsE</fullName>
    </recommendedName>
</protein>
<dbReference type="GO" id="GO:0005524">
    <property type="term" value="F:ATP binding"/>
    <property type="evidence" value="ECO:0007669"/>
    <property type="project" value="UniProtKB-KW"/>
</dbReference>
<dbReference type="RefSeq" id="WP_106515898.1">
    <property type="nucleotide sequence ID" value="NZ_PXYI01000013.1"/>
</dbReference>
<gene>
    <name evidence="12" type="ORF">C7I55_25590</name>
</gene>
<keyword evidence="4" id="KW-0813">Transport</keyword>
<keyword evidence="8" id="KW-1278">Translocase</keyword>
<dbReference type="CDD" id="cd03258">
    <property type="entry name" value="ABC_MetN_methionine_transporter"/>
    <property type="match status" value="1"/>
</dbReference>
<dbReference type="AlphaFoldDB" id="A0A2P7QEQ8"/>
<evidence type="ECO:0000256" key="8">
    <source>
        <dbReference type="ARBA" id="ARBA00022967"/>
    </source>
</evidence>
<evidence type="ECO:0000256" key="2">
    <source>
        <dbReference type="ARBA" id="ARBA00005417"/>
    </source>
</evidence>
<evidence type="ECO:0000256" key="3">
    <source>
        <dbReference type="ARBA" id="ARBA00020019"/>
    </source>
</evidence>
<dbReference type="Gene3D" id="3.40.50.300">
    <property type="entry name" value="P-loop containing nucleotide triphosphate hydrolases"/>
    <property type="match status" value="1"/>
</dbReference>
<keyword evidence="6" id="KW-0547">Nucleotide-binding</keyword>
<organism evidence="12 13">
    <name type="scientific">Allosphingosinicella deserti</name>
    <dbReference type="NCBI Taxonomy" id="2116704"/>
    <lineage>
        <taxon>Bacteria</taxon>
        <taxon>Pseudomonadati</taxon>
        <taxon>Pseudomonadota</taxon>
        <taxon>Alphaproteobacteria</taxon>
        <taxon>Sphingomonadales</taxon>
        <taxon>Sphingomonadaceae</taxon>
        <taxon>Allosphingosinicella</taxon>
    </lineage>
</organism>
<name>A0A2P7QEQ8_9SPHN</name>
<keyword evidence="13" id="KW-1185">Reference proteome</keyword>
<comment type="similarity">
    <text evidence="2">Belongs to the ABC transporter superfamily.</text>
</comment>
<evidence type="ECO:0000313" key="12">
    <source>
        <dbReference type="EMBL" id="PSJ36451.1"/>
    </source>
</evidence>